<keyword evidence="3" id="KW-1185">Reference proteome</keyword>
<name>A0A9W8I6Y4_9FUNG</name>
<dbReference type="Proteomes" id="UP001140094">
    <property type="component" value="Unassembled WGS sequence"/>
</dbReference>
<gene>
    <name evidence="2" type="ORF">H4R20_000856</name>
</gene>
<comment type="caution">
    <text evidence="2">The sequence shown here is derived from an EMBL/GenBank/DDBJ whole genome shotgun (WGS) entry which is preliminary data.</text>
</comment>
<reference evidence="2" key="1">
    <citation type="submission" date="2022-07" db="EMBL/GenBank/DDBJ databases">
        <title>Phylogenomic reconstructions and comparative analyses of Kickxellomycotina fungi.</title>
        <authorList>
            <person name="Reynolds N.K."/>
            <person name="Stajich J.E."/>
            <person name="Barry K."/>
            <person name="Grigoriev I.V."/>
            <person name="Crous P."/>
            <person name="Smith M.E."/>
        </authorList>
    </citation>
    <scope>NUCLEOTIDE SEQUENCE</scope>
    <source>
        <strain evidence="2">NRRL 1565</strain>
    </source>
</reference>
<proteinExistence type="predicted"/>
<feature type="chain" id="PRO_5040741778" description="Carbohydrate-binding module family 19 domain-containing protein" evidence="1">
    <location>
        <begin position="21"/>
        <end position="137"/>
    </location>
</feature>
<dbReference type="OrthoDB" id="5517728at2759"/>
<evidence type="ECO:0008006" key="4">
    <source>
        <dbReference type="Google" id="ProtNLM"/>
    </source>
</evidence>
<evidence type="ECO:0000313" key="2">
    <source>
        <dbReference type="EMBL" id="KAJ2808492.1"/>
    </source>
</evidence>
<evidence type="ECO:0000256" key="1">
    <source>
        <dbReference type="SAM" id="SignalP"/>
    </source>
</evidence>
<accession>A0A9W8I6Y4</accession>
<dbReference type="EMBL" id="JANBUO010000046">
    <property type="protein sequence ID" value="KAJ2808492.1"/>
    <property type="molecule type" value="Genomic_DNA"/>
</dbReference>
<dbReference type="AlphaFoldDB" id="A0A9W8I6Y4"/>
<sequence length="137" mass="14093">MRTFSTIVLAIGALASLASSQQCQGNTAICPNNQDGVSPSYLQCDSWAQTYTSVDCPSGQVCYANPNVPNTIMCAPPGSGGVPSAGTCTGHTAKCASAGQSGEYFSCEPWSGQYVNNNCPSGLTCYNNQEGTGVLCQ</sequence>
<organism evidence="2 3">
    <name type="scientific">Coemansia guatemalensis</name>
    <dbReference type="NCBI Taxonomy" id="2761395"/>
    <lineage>
        <taxon>Eukaryota</taxon>
        <taxon>Fungi</taxon>
        <taxon>Fungi incertae sedis</taxon>
        <taxon>Zoopagomycota</taxon>
        <taxon>Kickxellomycotina</taxon>
        <taxon>Kickxellomycetes</taxon>
        <taxon>Kickxellales</taxon>
        <taxon>Kickxellaceae</taxon>
        <taxon>Coemansia</taxon>
    </lineage>
</organism>
<evidence type="ECO:0000313" key="3">
    <source>
        <dbReference type="Proteomes" id="UP001140094"/>
    </source>
</evidence>
<keyword evidence="1" id="KW-0732">Signal</keyword>
<protein>
    <recommendedName>
        <fullName evidence="4">Carbohydrate-binding module family 19 domain-containing protein</fullName>
    </recommendedName>
</protein>
<feature type="signal peptide" evidence="1">
    <location>
        <begin position="1"/>
        <end position="20"/>
    </location>
</feature>